<proteinExistence type="predicted"/>
<evidence type="ECO:0000313" key="1">
    <source>
        <dbReference type="EMBL" id="OWL94685.1"/>
    </source>
</evidence>
<protein>
    <submittedName>
        <fullName evidence="1">Uncharacterized protein</fullName>
    </submittedName>
</protein>
<comment type="caution">
    <text evidence="1">The sequence shown here is derived from an EMBL/GenBank/DDBJ whole genome shotgun (WGS) entry which is preliminary data.</text>
</comment>
<name>A0A246BHI6_9DEIO</name>
<gene>
    <name evidence="1" type="ORF">CBQ26_14290</name>
</gene>
<keyword evidence="2" id="KW-1185">Reference proteome</keyword>
<dbReference type="RefSeq" id="WP_088249319.1">
    <property type="nucleotide sequence ID" value="NZ_NHMK01000022.1"/>
</dbReference>
<dbReference type="Proteomes" id="UP000197208">
    <property type="component" value="Unassembled WGS sequence"/>
</dbReference>
<accession>A0A246BHI6</accession>
<dbReference type="AlphaFoldDB" id="A0A246BHI6"/>
<reference evidence="1 2" key="1">
    <citation type="submission" date="2017-05" db="EMBL/GenBank/DDBJ databases">
        <title>De novo genome assembly of Deniococcus indicus strain DR1.</title>
        <authorList>
            <person name="Chauhan D."/>
            <person name="Yennamalli R.M."/>
            <person name="Priyadarshini R."/>
        </authorList>
    </citation>
    <scope>NUCLEOTIDE SEQUENCE [LARGE SCALE GENOMIC DNA]</scope>
    <source>
        <strain evidence="1 2">DR1</strain>
    </source>
</reference>
<dbReference type="EMBL" id="NHMK01000022">
    <property type="protein sequence ID" value="OWL94685.1"/>
    <property type="molecule type" value="Genomic_DNA"/>
</dbReference>
<evidence type="ECO:0000313" key="2">
    <source>
        <dbReference type="Proteomes" id="UP000197208"/>
    </source>
</evidence>
<sequence>MNETLTLTALRAHLATEPRTATVTLLLPSGDTGRFDLETTHQHATLVAQPPAPSWDATVEDVLAAIDNELTLLANPEALPVYVCAPDGGLFGVSVESGVALRAVPLIW</sequence>
<organism evidence="1 2">
    <name type="scientific">Deinococcus indicus</name>
    <dbReference type="NCBI Taxonomy" id="223556"/>
    <lineage>
        <taxon>Bacteria</taxon>
        <taxon>Thermotogati</taxon>
        <taxon>Deinococcota</taxon>
        <taxon>Deinococci</taxon>
        <taxon>Deinococcales</taxon>
        <taxon>Deinococcaceae</taxon>
        <taxon>Deinococcus</taxon>
    </lineage>
</organism>